<dbReference type="Ensembl" id="ENSOANT00000064144.1">
    <property type="protein sequence ID" value="ENSOANP00000034959.1"/>
    <property type="gene ID" value="ENSOANG00000037793.1"/>
</dbReference>
<name>A0A6I8N207_ORNAN</name>
<evidence type="ECO:0000256" key="2">
    <source>
        <dbReference type="ARBA" id="ARBA00004651"/>
    </source>
</evidence>
<evidence type="ECO:0000256" key="6">
    <source>
        <dbReference type="ARBA" id="ARBA00022725"/>
    </source>
</evidence>
<dbReference type="InterPro" id="IPR000276">
    <property type="entry name" value="GPCR_Rhodpsn"/>
</dbReference>
<evidence type="ECO:0000256" key="9">
    <source>
        <dbReference type="ARBA" id="ARBA00023136"/>
    </source>
</evidence>
<keyword evidence="9 13" id="KW-0472">Membrane</keyword>
<dbReference type="Pfam" id="PF13853">
    <property type="entry name" value="7tm_4"/>
    <property type="match status" value="1"/>
</dbReference>
<comment type="function">
    <text evidence="1">Odorant receptor.</text>
</comment>
<evidence type="ECO:0000256" key="13">
    <source>
        <dbReference type="RuleBase" id="RU363047"/>
    </source>
</evidence>
<keyword evidence="11 12" id="KW-0807">Transducer</keyword>
<dbReference type="GO" id="GO:0004984">
    <property type="term" value="F:olfactory receptor activity"/>
    <property type="evidence" value="ECO:0000318"/>
    <property type="project" value="GO_Central"/>
</dbReference>
<evidence type="ECO:0000256" key="11">
    <source>
        <dbReference type="ARBA" id="ARBA00023224"/>
    </source>
</evidence>
<dbReference type="InterPro" id="IPR050516">
    <property type="entry name" value="Olfactory_GPCR"/>
</dbReference>
<accession>A0A6I8N207</accession>
<dbReference type="GeneTree" id="ENSGT01050000244828"/>
<evidence type="ECO:0000256" key="7">
    <source>
        <dbReference type="ARBA" id="ARBA00022989"/>
    </source>
</evidence>
<dbReference type="InterPro" id="IPR000725">
    <property type="entry name" value="Olfact_rcpt"/>
</dbReference>
<dbReference type="Proteomes" id="UP000002279">
    <property type="component" value="Chromosome X5"/>
</dbReference>
<evidence type="ECO:0000256" key="8">
    <source>
        <dbReference type="ARBA" id="ARBA00023040"/>
    </source>
</evidence>
<dbReference type="FunFam" id="1.20.1070.10:FF:000037">
    <property type="entry name" value="Olfactory receptor"/>
    <property type="match status" value="1"/>
</dbReference>
<evidence type="ECO:0000256" key="10">
    <source>
        <dbReference type="ARBA" id="ARBA00023170"/>
    </source>
</evidence>
<feature type="transmembrane region" description="Helical" evidence="13">
    <location>
        <begin position="255"/>
        <end position="280"/>
    </location>
</feature>
<feature type="domain" description="G-protein coupled receptors family 1 profile" evidence="14">
    <location>
        <begin position="96"/>
        <end position="345"/>
    </location>
</feature>
<evidence type="ECO:0000259" key="14">
    <source>
        <dbReference type="PROSITE" id="PS50262"/>
    </source>
</evidence>
<evidence type="ECO:0000313" key="15">
    <source>
        <dbReference type="Ensembl" id="ENSOANP00000034959.1"/>
    </source>
</evidence>
<keyword evidence="3 13" id="KW-1003">Cell membrane</keyword>
<dbReference type="CDD" id="cd15227">
    <property type="entry name" value="7tmA_OR14-like"/>
    <property type="match status" value="1"/>
</dbReference>
<proteinExistence type="inferred from homology"/>
<dbReference type="OMA" id="CSEDHIG"/>
<evidence type="ECO:0000256" key="4">
    <source>
        <dbReference type="ARBA" id="ARBA00022606"/>
    </source>
</evidence>
<dbReference type="Gene3D" id="1.20.1070.10">
    <property type="entry name" value="Rhodopsin 7-helix transmembrane proteins"/>
    <property type="match status" value="1"/>
</dbReference>
<sequence length="379" mass="41831">MVSISGCFPVTLSQNLSASWPTHTGPSPLSLHEGLKMDSKASLTVSTFKGSQHHLPEMTNVSMVAEFLLLGFSDIRELQLVHATLFLLIYLLALLGNLLIVAVTTLDQHLHTPMYFFLKNLSFIDLCYISTTVPKSIFNSLTGDRSISFLGCVSQLFLVVLFAASEFFVLTTMSYDRYAAICSPLRYELIMNKTASVRMAAASWLIGCVFGVLFSASTFSLTFCGSNAVQKFFCDAPPLLKISCSEDHIGIDVSVATAIVLDAICFFYIIFSYVHILSAVLRMPSSEGRTKAFSTCMPHLTVIIIFLFTGAFAYLKPPSDSPSALDLLVSMFYTVMPPTVNPLIYSLRNRDLKAALGRILKGTFPQHSLWDKMSVSMYQ</sequence>
<evidence type="ECO:0000256" key="12">
    <source>
        <dbReference type="RuleBase" id="RU000688"/>
    </source>
</evidence>
<reference evidence="15" key="3">
    <citation type="submission" date="2025-09" db="UniProtKB">
        <authorList>
            <consortium name="Ensembl"/>
        </authorList>
    </citation>
    <scope>IDENTIFICATION</scope>
    <source>
        <strain evidence="15">Glennie</strain>
    </source>
</reference>
<keyword evidence="10 12" id="KW-0675">Receptor</keyword>
<dbReference type="GO" id="GO:0005886">
    <property type="term" value="C:plasma membrane"/>
    <property type="evidence" value="ECO:0007669"/>
    <property type="project" value="UniProtKB-SubCell"/>
</dbReference>
<dbReference type="InterPro" id="IPR017452">
    <property type="entry name" value="GPCR_Rhodpsn_7TM"/>
</dbReference>
<evidence type="ECO:0000256" key="1">
    <source>
        <dbReference type="ARBA" id="ARBA00002936"/>
    </source>
</evidence>
<dbReference type="PANTHER" id="PTHR26452">
    <property type="entry name" value="OLFACTORY RECEPTOR"/>
    <property type="match status" value="1"/>
</dbReference>
<dbReference type="InParanoid" id="A0A6I8N207"/>
<dbReference type="PRINTS" id="PR00237">
    <property type="entry name" value="GPCRRHODOPSN"/>
</dbReference>
<evidence type="ECO:0000256" key="3">
    <source>
        <dbReference type="ARBA" id="ARBA00022475"/>
    </source>
</evidence>
<feature type="transmembrane region" description="Helical" evidence="13">
    <location>
        <begin position="201"/>
        <end position="223"/>
    </location>
</feature>
<keyword evidence="5 12" id="KW-0812">Transmembrane</keyword>
<dbReference type="PROSITE" id="PS50262">
    <property type="entry name" value="G_PROTEIN_RECEP_F1_2"/>
    <property type="match status" value="1"/>
</dbReference>
<reference evidence="15 16" key="1">
    <citation type="journal article" date="2008" name="Nature">
        <title>Genome analysis of the platypus reveals unique signatures of evolution.</title>
        <authorList>
            <person name="Warren W.C."/>
            <person name="Hillier L.W."/>
            <person name="Marshall Graves J.A."/>
            <person name="Birney E."/>
            <person name="Ponting C.P."/>
            <person name="Grutzner F."/>
            <person name="Belov K."/>
            <person name="Miller W."/>
            <person name="Clarke L."/>
            <person name="Chinwalla A.T."/>
            <person name="Yang S.P."/>
            <person name="Heger A."/>
            <person name="Locke D.P."/>
            <person name="Miethke P."/>
            <person name="Waters P.D."/>
            <person name="Veyrunes F."/>
            <person name="Fulton L."/>
            <person name="Fulton B."/>
            <person name="Graves T."/>
            <person name="Wallis J."/>
            <person name="Puente X.S."/>
            <person name="Lopez-Otin C."/>
            <person name="Ordonez G.R."/>
            <person name="Eichler E.E."/>
            <person name="Chen L."/>
            <person name="Cheng Z."/>
            <person name="Deakin J.E."/>
            <person name="Alsop A."/>
            <person name="Thompson K."/>
            <person name="Kirby P."/>
            <person name="Papenfuss A.T."/>
            <person name="Wakefield M.J."/>
            <person name="Olender T."/>
            <person name="Lancet D."/>
            <person name="Huttley G.A."/>
            <person name="Smit A.F."/>
            <person name="Pask A."/>
            <person name="Temple-Smith P."/>
            <person name="Batzer M.A."/>
            <person name="Walker J.A."/>
            <person name="Konkel M.K."/>
            <person name="Harris R.S."/>
            <person name="Whittington C.M."/>
            <person name="Wong E.S."/>
            <person name="Gemmell N.J."/>
            <person name="Buschiazzo E."/>
            <person name="Vargas Jentzsch I.M."/>
            <person name="Merkel A."/>
            <person name="Schmitz J."/>
            <person name="Zemann A."/>
            <person name="Churakov G."/>
            <person name="Kriegs J.O."/>
            <person name="Brosius J."/>
            <person name="Murchison E.P."/>
            <person name="Sachidanandam R."/>
            <person name="Smith C."/>
            <person name="Hannon G.J."/>
            <person name="Tsend-Ayush E."/>
            <person name="McMillan D."/>
            <person name="Attenborough R."/>
            <person name="Rens W."/>
            <person name="Ferguson-Smith M."/>
            <person name="Lefevre C.M."/>
            <person name="Sharp J.A."/>
            <person name="Nicholas K.R."/>
            <person name="Ray D.A."/>
            <person name="Kube M."/>
            <person name="Reinhardt R."/>
            <person name="Pringle T.H."/>
            <person name="Taylor J."/>
            <person name="Jones R.C."/>
            <person name="Nixon B."/>
            <person name="Dacheux J.L."/>
            <person name="Niwa H."/>
            <person name="Sekita Y."/>
            <person name="Huang X."/>
            <person name="Stark A."/>
            <person name="Kheradpour P."/>
            <person name="Kellis M."/>
            <person name="Flicek P."/>
            <person name="Chen Y."/>
            <person name="Webber C."/>
            <person name="Hardison R."/>
            <person name="Nelson J."/>
            <person name="Hallsworth-Pepin K."/>
            <person name="Delehaunty K."/>
            <person name="Markovic C."/>
            <person name="Minx P."/>
            <person name="Feng Y."/>
            <person name="Kremitzki C."/>
            <person name="Mitreva M."/>
            <person name="Glasscock J."/>
            <person name="Wylie T."/>
            <person name="Wohldmann P."/>
            <person name="Thiru P."/>
            <person name="Nhan M.N."/>
            <person name="Pohl C.S."/>
            <person name="Smith S.M."/>
            <person name="Hou S."/>
            <person name="Nefedov M."/>
            <person name="de Jong P.J."/>
            <person name="Renfree M.B."/>
            <person name="Mardis E.R."/>
            <person name="Wilson R.K."/>
        </authorList>
    </citation>
    <scope>NUCLEOTIDE SEQUENCE [LARGE SCALE GENOMIC DNA]</scope>
    <source>
        <strain evidence="15 16">Glennie</strain>
    </source>
</reference>
<dbReference type="GO" id="GO:0004930">
    <property type="term" value="F:G protein-coupled receptor activity"/>
    <property type="evidence" value="ECO:0007669"/>
    <property type="project" value="UniProtKB-KW"/>
</dbReference>
<keyword evidence="8 12" id="KW-0297">G-protein coupled receptor</keyword>
<comment type="subcellular location">
    <subcellularLocation>
        <location evidence="2 13">Cell membrane</location>
        <topology evidence="2 13">Multi-pass membrane protein</topology>
    </subcellularLocation>
</comment>
<feature type="transmembrane region" description="Helical" evidence="13">
    <location>
        <begin position="85"/>
        <end position="106"/>
    </location>
</feature>
<dbReference type="SUPFAM" id="SSF81321">
    <property type="entry name" value="Family A G protein-coupled receptor-like"/>
    <property type="match status" value="1"/>
</dbReference>
<keyword evidence="16" id="KW-1185">Reference proteome</keyword>
<organism evidence="15 16">
    <name type="scientific">Ornithorhynchus anatinus</name>
    <name type="common">Duckbill platypus</name>
    <dbReference type="NCBI Taxonomy" id="9258"/>
    <lineage>
        <taxon>Eukaryota</taxon>
        <taxon>Metazoa</taxon>
        <taxon>Chordata</taxon>
        <taxon>Craniata</taxon>
        <taxon>Vertebrata</taxon>
        <taxon>Euteleostomi</taxon>
        <taxon>Mammalia</taxon>
        <taxon>Monotremata</taxon>
        <taxon>Ornithorhynchidae</taxon>
        <taxon>Ornithorhynchus</taxon>
    </lineage>
</organism>
<keyword evidence="4 13" id="KW-0716">Sensory transduction</keyword>
<evidence type="ECO:0000256" key="5">
    <source>
        <dbReference type="ARBA" id="ARBA00022692"/>
    </source>
</evidence>
<feature type="transmembrane region" description="Helical" evidence="13">
    <location>
        <begin position="147"/>
        <end position="170"/>
    </location>
</feature>
<keyword evidence="6 13" id="KW-0552">Olfaction</keyword>
<dbReference type="AlphaFoldDB" id="A0A6I8N207"/>
<feature type="transmembrane region" description="Helical" evidence="13">
    <location>
        <begin position="292"/>
        <end position="315"/>
    </location>
</feature>
<comment type="similarity">
    <text evidence="12">Belongs to the G-protein coupled receptor 1 family.</text>
</comment>
<reference evidence="15" key="2">
    <citation type="submission" date="2025-08" db="UniProtKB">
        <authorList>
            <consortium name="Ensembl"/>
        </authorList>
    </citation>
    <scope>IDENTIFICATION</scope>
    <source>
        <strain evidence="15">Glennie</strain>
    </source>
</reference>
<dbReference type="GO" id="GO:0005549">
    <property type="term" value="F:odorant binding"/>
    <property type="evidence" value="ECO:0000318"/>
    <property type="project" value="GO_Central"/>
</dbReference>
<evidence type="ECO:0000313" key="16">
    <source>
        <dbReference type="Proteomes" id="UP000002279"/>
    </source>
</evidence>
<feature type="transmembrane region" description="Helical" evidence="13">
    <location>
        <begin position="327"/>
        <end position="347"/>
    </location>
</feature>
<protein>
    <recommendedName>
        <fullName evidence="13">Olfactory receptor</fullName>
    </recommendedName>
</protein>
<keyword evidence="7 13" id="KW-1133">Transmembrane helix</keyword>
<dbReference type="PROSITE" id="PS00237">
    <property type="entry name" value="G_PROTEIN_RECEP_F1_1"/>
    <property type="match status" value="1"/>
</dbReference>
<dbReference type="PRINTS" id="PR00245">
    <property type="entry name" value="OLFACTORYR"/>
</dbReference>